<accession>A0A9W9H082</accession>
<dbReference type="GO" id="GO:0033785">
    <property type="term" value="F:heptose 7-phosphate kinase activity"/>
    <property type="evidence" value="ECO:0007669"/>
    <property type="project" value="TreeGrafter"/>
</dbReference>
<dbReference type="InterPro" id="IPR011611">
    <property type="entry name" value="PfkB_dom"/>
</dbReference>
<keyword evidence="6" id="KW-1185">Reference proteome</keyword>
<reference evidence="5" key="2">
    <citation type="journal article" date="2023" name="IMA Fungus">
        <title>Comparative genomic study of the Penicillium genus elucidates a diverse pangenome and 15 lateral gene transfer events.</title>
        <authorList>
            <person name="Petersen C."/>
            <person name="Sorensen T."/>
            <person name="Nielsen M.R."/>
            <person name="Sondergaard T.E."/>
            <person name="Sorensen J.L."/>
            <person name="Fitzpatrick D.A."/>
            <person name="Frisvad J.C."/>
            <person name="Nielsen K.L."/>
        </authorList>
    </citation>
    <scope>NUCLEOTIDE SEQUENCE</scope>
    <source>
        <strain evidence="5">IBT 22155</strain>
    </source>
</reference>
<dbReference type="Gene3D" id="3.40.1190.20">
    <property type="match status" value="1"/>
</dbReference>
<dbReference type="SUPFAM" id="SSF53613">
    <property type="entry name" value="Ribokinase-like"/>
    <property type="match status" value="1"/>
</dbReference>
<dbReference type="SUPFAM" id="SSF52374">
    <property type="entry name" value="Nucleotidylyl transferase"/>
    <property type="match status" value="1"/>
</dbReference>
<feature type="domain" description="Carbohydrate kinase PfkB" evidence="3">
    <location>
        <begin position="7"/>
        <end position="312"/>
    </location>
</feature>
<dbReference type="PANTHER" id="PTHR46969">
    <property type="entry name" value="BIFUNCTIONAL PROTEIN HLDE"/>
    <property type="match status" value="1"/>
</dbReference>
<dbReference type="InterPro" id="IPR014729">
    <property type="entry name" value="Rossmann-like_a/b/a_fold"/>
</dbReference>
<dbReference type="GO" id="GO:0033786">
    <property type="term" value="F:heptose-1-phosphate adenylyltransferase activity"/>
    <property type="evidence" value="ECO:0007669"/>
    <property type="project" value="TreeGrafter"/>
</dbReference>
<protein>
    <recommendedName>
        <fullName evidence="7">D-glycero-beta-D-manno-heptose 1-phosphate adenylyltransferase</fullName>
    </recommendedName>
</protein>
<dbReference type="EMBL" id="JAPQKL010000004">
    <property type="protein sequence ID" value="KAJ5135221.1"/>
    <property type="molecule type" value="Genomic_DNA"/>
</dbReference>
<dbReference type="Pfam" id="PF00294">
    <property type="entry name" value="PfkB"/>
    <property type="match status" value="1"/>
</dbReference>
<dbReference type="Gene3D" id="3.40.50.620">
    <property type="entry name" value="HUPs"/>
    <property type="match status" value="1"/>
</dbReference>
<evidence type="ECO:0000256" key="1">
    <source>
        <dbReference type="ARBA" id="ARBA00023268"/>
    </source>
</evidence>
<gene>
    <name evidence="5" type="ORF">N7515_004499</name>
</gene>
<keyword evidence="2" id="KW-0119">Carbohydrate metabolism</keyword>
<dbReference type="RefSeq" id="XP_056522193.1">
    <property type="nucleotide sequence ID" value="XM_056665243.1"/>
</dbReference>
<reference evidence="5" key="1">
    <citation type="submission" date="2022-11" db="EMBL/GenBank/DDBJ databases">
        <authorList>
            <person name="Petersen C."/>
        </authorList>
    </citation>
    <scope>NUCLEOTIDE SEQUENCE</scope>
    <source>
        <strain evidence="5">IBT 22155</strain>
    </source>
</reference>
<evidence type="ECO:0000256" key="2">
    <source>
        <dbReference type="ARBA" id="ARBA00023277"/>
    </source>
</evidence>
<dbReference type="GeneID" id="81404413"/>
<dbReference type="OrthoDB" id="40021at2759"/>
<feature type="domain" description="Cytidyltransferase-like" evidence="4">
    <location>
        <begin position="362"/>
        <end position="456"/>
    </location>
</feature>
<evidence type="ECO:0008006" key="7">
    <source>
        <dbReference type="Google" id="ProtNLM"/>
    </source>
</evidence>
<dbReference type="Pfam" id="PF01467">
    <property type="entry name" value="CTP_transf_like"/>
    <property type="match status" value="1"/>
</dbReference>
<evidence type="ECO:0000313" key="5">
    <source>
        <dbReference type="EMBL" id="KAJ5135221.1"/>
    </source>
</evidence>
<keyword evidence="1" id="KW-0511">Multifunctional enzyme</keyword>
<dbReference type="InterPro" id="IPR004821">
    <property type="entry name" value="Cyt_trans-like"/>
</dbReference>
<evidence type="ECO:0000259" key="3">
    <source>
        <dbReference type="Pfam" id="PF00294"/>
    </source>
</evidence>
<comment type="caution">
    <text evidence="5">The sequence shown here is derived from an EMBL/GenBank/DDBJ whole genome shotgun (WGS) entry which is preliminary data.</text>
</comment>
<evidence type="ECO:0000313" key="6">
    <source>
        <dbReference type="Proteomes" id="UP001149079"/>
    </source>
</evidence>
<proteinExistence type="predicted"/>
<name>A0A9W9H082_9EURO</name>
<dbReference type="AlphaFoldDB" id="A0A9W9H082"/>
<sequence>MSDNRQTSVLVLGDIMVTREIRGTASLHHLRAFPVLDVKDTIDAPGGAAKTAVNLAALGTYVTLAGLIGPDDEGILIKTKMTESGVDTKGVIFTHDRPTARMTHIVDSNKSNQPLLRIDRDNTAPVSVRAERDLLQVVVPLLGAVDSIVLVDCGQGFFASTVAKKIIELANADNKPVIISPKRCGSFHQYSGATAIVPNLLSMETALGVHTPFTRLPDWEIYLDHRARTIRDGIQVGALVVPCGLRGVRIYEDRGKTVIKPTPLAAIDLNGAENSFLAAFVWVLSKGESIAEAAQKGNLAHGIACSKPGCQIIRLEDMVLGSERVKEWNEEHNTNTSSKILSPEVLRRKIWCAKAAKQRLVLATGIFDLLHGGHIDFLQKAKALGDRLVIGLRSDASAQRLEGPGRPVVPETQRAQVLSALACVDYVVLFDMPTPQVIELIRPHVLVSGENPAEVVGCDTVRAHGGRVEMIPRTAGISTTTLVESIVQRHSI</sequence>
<dbReference type="NCBIfam" id="TIGR00125">
    <property type="entry name" value="cyt_tran_rel"/>
    <property type="match status" value="1"/>
</dbReference>
<dbReference type="InterPro" id="IPR029056">
    <property type="entry name" value="Ribokinase-like"/>
</dbReference>
<organism evidence="5 6">
    <name type="scientific">Penicillium bovifimosum</name>
    <dbReference type="NCBI Taxonomy" id="126998"/>
    <lineage>
        <taxon>Eukaryota</taxon>
        <taxon>Fungi</taxon>
        <taxon>Dikarya</taxon>
        <taxon>Ascomycota</taxon>
        <taxon>Pezizomycotina</taxon>
        <taxon>Eurotiomycetes</taxon>
        <taxon>Eurotiomycetidae</taxon>
        <taxon>Eurotiales</taxon>
        <taxon>Aspergillaceae</taxon>
        <taxon>Penicillium</taxon>
    </lineage>
</organism>
<dbReference type="GO" id="GO:0005829">
    <property type="term" value="C:cytosol"/>
    <property type="evidence" value="ECO:0007669"/>
    <property type="project" value="TreeGrafter"/>
</dbReference>
<dbReference type="PANTHER" id="PTHR46969:SF1">
    <property type="entry name" value="BIFUNCTIONAL PROTEIN HLDE"/>
    <property type="match status" value="1"/>
</dbReference>
<evidence type="ECO:0000259" key="4">
    <source>
        <dbReference type="Pfam" id="PF01467"/>
    </source>
</evidence>
<dbReference type="Proteomes" id="UP001149079">
    <property type="component" value="Unassembled WGS sequence"/>
</dbReference>